<dbReference type="EMBL" id="JACDZE010000001">
    <property type="protein sequence ID" value="MBA5629398.1"/>
    <property type="molecule type" value="Genomic_DNA"/>
</dbReference>
<feature type="transmembrane region" description="Helical" evidence="1">
    <location>
        <begin position="85"/>
        <end position="102"/>
    </location>
</feature>
<keyword evidence="1" id="KW-1133">Transmembrane helix</keyword>
<evidence type="ECO:0000256" key="1">
    <source>
        <dbReference type="SAM" id="Phobius"/>
    </source>
</evidence>
<gene>
    <name evidence="2" type="ORF">HU137_06380</name>
</gene>
<proteinExistence type="predicted"/>
<keyword evidence="1" id="KW-0812">Transmembrane</keyword>
<keyword evidence="3" id="KW-1185">Reference proteome</keyword>
<feature type="transmembrane region" description="Helical" evidence="1">
    <location>
        <begin position="12"/>
        <end position="32"/>
    </location>
</feature>
<organism evidence="2 3">
    <name type="scientific">Moheibacter lacus</name>
    <dbReference type="NCBI Taxonomy" id="2745851"/>
    <lineage>
        <taxon>Bacteria</taxon>
        <taxon>Pseudomonadati</taxon>
        <taxon>Bacteroidota</taxon>
        <taxon>Flavobacteriia</taxon>
        <taxon>Flavobacteriales</taxon>
        <taxon>Weeksellaceae</taxon>
        <taxon>Moheibacter</taxon>
    </lineage>
</organism>
<protein>
    <recommendedName>
        <fullName evidence="4">Cytochrome B</fullName>
    </recommendedName>
</protein>
<evidence type="ECO:0000313" key="2">
    <source>
        <dbReference type="EMBL" id="MBA5629398.1"/>
    </source>
</evidence>
<name>A0A838ZJG6_9FLAO</name>
<feature type="transmembrane region" description="Helical" evidence="1">
    <location>
        <begin position="44"/>
        <end position="65"/>
    </location>
</feature>
<dbReference type="Proteomes" id="UP000552241">
    <property type="component" value="Unassembled WGS sequence"/>
</dbReference>
<dbReference type="AlphaFoldDB" id="A0A838ZJG6"/>
<evidence type="ECO:0008006" key="4">
    <source>
        <dbReference type="Google" id="ProtNLM"/>
    </source>
</evidence>
<comment type="caution">
    <text evidence="2">The sequence shown here is derived from an EMBL/GenBank/DDBJ whole genome shotgun (WGS) entry which is preliminary data.</text>
</comment>
<accession>A0A838ZJG6</accession>
<reference evidence="2 3" key="1">
    <citation type="submission" date="2020-07" db="EMBL/GenBank/DDBJ databases">
        <title>Moheibacter lacus sp. nov., a member of the family Flavobacteriaceae isolated from freshwater lake sediment.</title>
        <authorList>
            <person name="Liu Y."/>
        </authorList>
    </citation>
    <scope>NUCLEOTIDE SEQUENCE [LARGE SCALE GENOMIC DNA]</scope>
    <source>
        <strain evidence="2 3">BDHS18</strain>
    </source>
</reference>
<evidence type="ECO:0000313" key="3">
    <source>
        <dbReference type="Proteomes" id="UP000552241"/>
    </source>
</evidence>
<keyword evidence="1" id="KW-0472">Membrane</keyword>
<sequence length="138" mass="15816">MYKILQHFHSGWAYLTLTMGVLFFVLVGYYAINKKARNNFISKISFFTTLTFHLQLVIGVVLYFVSPYAKWTENTMKDETNRLYAMEHPLMMFAAVVLITIANSKLKKSEVVKMTPAILGLLALACVVSRIPWDAWLS</sequence>
<dbReference type="RefSeq" id="WP_182042954.1">
    <property type="nucleotide sequence ID" value="NZ_JACDZE010000001.1"/>
</dbReference>
<feature type="transmembrane region" description="Helical" evidence="1">
    <location>
        <begin position="114"/>
        <end position="133"/>
    </location>
</feature>